<evidence type="ECO:0000313" key="3">
    <source>
        <dbReference type="Proteomes" id="UP000004995"/>
    </source>
</evidence>
<dbReference type="InterPro" id="IPR032675">
    <property type="entry name" value="LRR_dom_sf"/>
</dbReference>
<feature type="domain" description="At1g61320/AtMIF1 LRR" evidence="1">
    <location>
        <begin position="383"/>
        <end position="442"/>
    </location>
</feature>
<dbReference type="Gramene" id="KQL25167">
    <property type="protein sequence ID" value="KQL25167"/>
    <property type="gene ID" value="SETIT_033257mg"/>
</dbReference>
<dbReference type="InParanoid" id="K4A305"/>
<dbReference type="Proteomes" id="UP000004995">
    <property type="component" value="Unassembled WGS sequence"/>
</dbReference>
<dbReference type="PANTHER" id="PTHR34145">
    <property type="entry name" value="OS02G0105600 PROTEIN"/>
    <property type="match status" value="1"/>
</dbReference>
<accession>K4A305</accession>
<evidence type="ECO:0000313" key="2">
    <source>
        <dbReference type="EnsemblPlants" id="KQL25167"/>
    </source>
</evidence>
<dbReference type="STRING" id="4555.K4A305"/>
<dbReference type="HOGENOM" id="CLU_010721_4_1_1"/>
<proteinExistence type="predicted"/>
<evidence type="ECO:0000259" key="1">
    <source>
        <dbReference type="Pfam" id="PF23622"/>
    </source>
</evidence>
<feature type="domain" description="At1g61320/AtMIF1 LRR" evidence="1">
    <location>
        <begin position="67"/>
        <end position="313"/>
    </location>
</feature>
<dbReference type="Gene3D" id="3.80.10.10">
    <property type="entry name" value="Ribonuclease Inhibitor"/>
    <property type="match status" value="1"/>
</dbReference>
<name>K4A305_SETIT</name>
<dbReference type="InterPro" id="IPR055357">
    <property type="entry name" value="LRR_At1g61320_AtMIF1"/>
</dbReference>
<protein>
    <recommendedName>
        <fullName evidence="1">At1g61320/AtMIF1 LRR domain-containing protein</fullName>
    </recommendedName>
</protein>
<keyword evidence="3" id="KW-1185">Reference proteome</keyword>
<dbReference type="Pfam" id="PF23622">
    <property type="entry name" value="LRR_At1g61320_AtMIF1"/>
    <property type="match status" value="2"/>
</dbReference>
<dbReference type="AlphaFoldDB" id="K4A305"/>
<dbReference type="EnsemblPlants" id="KQL25167">
    <property type="protein sequence ID" value="KQL25167"/>
    <property type="gene ID" value="SETIT_033257mg"/>
</dbReference>
<reference evidence="3" key="1">
    <citation type="journal article" date="2012" name="Nat. Biotechnol.">
        <title>Reference genome sequence of the model plant Setaria.</title>
        <authorList>
            <person name="Bennetzen J.L."/>
            <person name="Schmutz J."/>
            <person name="Wang H."/>
            <person name="Percifield R."/>
            <person name="Hawkins J."/>
            <person name="Pontaroli A.C."/>
            <person name="Estep M."/>
            <person name="Feng L."/>
            <person name="Vaughn J.N."/>
            <person name="Grimwood J."/>
            <person name="Jenkins J."/>
            <person name="Barry K."/>
            <person name="Lindquist E."/>
            <person name="Hellsten U."/>
            <person name="Deshpande S."/>
            <person name="Wang X."/>
            <person name="Wu X."/>
            <person name="Mitros T."/>
            <person name="Triplett J."/>
            <person name="Yang X."/>
            <person name="Ye C.Y."/>
            <person name="Mauro-Herrera M."/>
            <person name="Wang L."/>
            <person name="Li P."/>
            <person name="Sharma M."/>
            <person name="Sharma R."/>
            <person name="Ronald P.C."/>
            <person name="Panaud O."/>
            <person name="Kellogg E.A."/>
            <person name="Brutnell T.P."/>
            <person name="Doust A.N."/>
            <person name="Tuskan G.A."/>
            <person name="Rokhsar D."/>
            <person name="Devos K.M."/>
        </authorList>
    </citation>
    <scope>NUCLEOTIDE SEQUENCE [LARGE SCALE GENOMIC DNA]</scope>
    <source>
        <strain evidence="3">cv. Yugu1</strain>
    </source>
</reference>
<sequence length="452" mass="51399">MQDIMYHIHSLLPLRDAARPAFVSHVFLNSWRCRPNLCLSMKALGFKASSYGNDKASRDFTKIVDHILKKHSGFGLKTFRLAMYGCHNVNACHLDSWLHLALILGVEQLILEFPSMIRYNFPFFCTFRPTVRLGCFRSLKKLHLYYVSITGDELGCLLPNSVALEQLELRYCKDIICLKIPRVLLRLSCLKVFACDNLREIMSEAPNLSSLCFEWFDRHVTISLGEALHVKKLEIPCFRSFNYAQLPTIVPNLEIRDSITVSIDHKPPQLNTSEVPIPGETHGPAYDYLSVSSFLGASPCLETFILRIHVSISHLAKIYSVYLVMDSSIFAWFSIFRYRKPAWSTACLPEIPRFCVGCQNTVMRSSSVCRSPASTLQRAFWNLELACYVLETATSLERLELGTTYCPYWFTKSKHASCYLVAIRTYIEGKVPSTVRLDVQGPWTRTGGSANS</sequence>
<dbReference type="EMBL" id="AGNK02001183">
    <property type="status" value="NOT_ANNOTATED_CDS"/>
    <property type="molecule type" value="Genomic_DNA"/>
</dbReference>
<dbReference type="InterPro" id="IPR053772">
    <property type="entry name" value="At1g61320/At1g61330-like"/>
</dbReference>
<reference evidence="2" key="2">
    <citation type="submission" date="2018-08" db="UniProtKB">
        <authorList>
            <consortium name="EnsemblPlants"/>
        </authorList>
    </citation>
    <scope>IDENTIFICATION</scope>
    <source>
        <strain evidence="2">Yugu1</strain>
    </source>
</reference>
<organism evidence="2 3">
    <name type="scientific">Setaria italica</name>
    <name type="common">Foxtail millet</name>
    <name type="synonym">Panicum italicum</name>
    <dbReference type="NCBI Taxonomy" id="4555"/>
    <lineage>
        <taxon>Eukaryota</taxon>
        <taxon>Viridiplantae</taxon>
        <taxon>Streptophyta</taxon>
        <taxon>Embryophyta</taxon>
        <taxon>Tracheophyta</taxon>
        <taxon>Spermatophyta</taxon>
        <taxon>Magnoliopsida</taxon>
        <taxon>Liliopsida</taxon>
        <taxon>Poales</taxon>
        <taxon>Poaceae</taxon>
        <taxon>PACMAD clade</taxon>
        <taxon>Panicoideae</taxon>
        <taxon>Panicodae</taxon>
        <taxon>Paniceae</taxon>
        <taxon>Cenchrinae</taxon>
        <taxon>Setaria</taxon>
    </lineage>
</organism>
<dbReference type="PANTHER" id="PTHR34145:SF56">
    <property type="entry name" value="F-BOX DOMAIN-CONTAINING PROTEIN"/>
    <property type="match status" value="1"/>
</dbReference>